<evidence type="ECO:0000313" key="2">
    <source>
        <dbReference type="EMBL" id="MET3614444.1"/>
    </source>
</evidence>
<organism evidence="2 3">
    <name type="scientific">Rhizobium aquaticum</name>
    <dbReference type="NCBI Taxonomy" id="1549636"/>
    <lineage>
        <taxon>Bacteria</taxon>
        <taxon>Pseudomonadati</taxon>
        <taxon>Pseudomonadota</taxon>
        <taxon>Alphaproteobacteria</taxon>
        <taxon>Hyphomicrobiales</taxon>
        <taxon>Rhizobiaceae</taxon>
        <taxon>Rhizobium/Agrobacterium group</taxon>
        <taxon>Rhizobium</taxon>
    </lineage>
</organism>
<gene>
    <name evidence="2" type="ORF">ABID16_002781</name>
</gene>
<protein>
    <submittedName>
        <fullName evidence="2">Uncharacterized protein</fullName>
    </submittedName>
</protein>
<evidence type="ECO:0000313" key="3">
    <source>
        <dbReference type="Proteomes" id="UP001549047"/>
    </source>
</evidence>
<comment type="caution">
    <text evidence="2">The sequence shown here is derived from an EMBL/GenBank/DDBJ whole genome shotgun (WGS) entry which is preliminary data.</text>
</comment>
<keyword evidence="1" id="KW-0732">Signal</keyword>
<dbReference type="Proteomes" id="UP001549047">
    <property type="component" value="Unassembled WGS sequence"/>
</dbReference>
<feature type="chain" id="PRO_5046199943" evidence="1">
    <location>
        <begin position="23"/>
        <end position="166"/>
    </location>
</feature>
<keyword evidence="3" id="KW-1185">Reference proteome</keyword>
<reference evidence="2 3" key="1">
    <citation type="submission" date="2024-06" db="EMBL/GenBank/DDBJ databases">
        <title>Genomic Encyclopedia of Type Strains, Phase IV (KMG-IV): sequencing the most valuable type-strain genomes for metagenomic binning, comparative biology and taxonomic classification.</title>
        <authorList>
            <person name="Goeker M."/>
        </authorList>
    </citation>
    <scope>NUCLEOTIDE SEQUENCE [LARGE SCALE GENOMIC DNA]</scope>
    <source>
        <strain evidence="2 3">DSM 29780</strain>
    </source>
</reference>
<name>A0ABV2J113_9HYPH</name>
<accession>A0ABV2J113</accession>
<feature type="signal peptide" evidence="1">
    <location>
        <begin position="1"/>
        <end position="22"/>
    </location>
</feature>
<evidence type="ECO:0000256" key="1">
    <source>
        <dbReference type="SAM" id="SignalP"/>
    </source>
</evidence>
<sequence>MRRVGLAVLGIVTWLAPAFAHAAACPQEKAIYRDRDNAYELAFSPVNTDAESNTHRFKLSVQGTKLSMDGYVQGSTPVNTSNGIIFYHCPDGDVTDSDIKKCTVWQGFLYGHSGSRIDILPAQRKDAADQILIAGLGLAIDQFEGFGKDKPKLAPWDVLDFKECTK</sequence>
<dbReference type="EMBL" id="JBEPMB010000004">
    <property type="protein sequence ID" value="MET3614444.1"/>
    <property type="molecule type" value="Genomic_DNA"/>
</dbReference>
<proteinExistence type="predicted"/>
<dbReference type="RefSeq" id="WP_354556950.1">
    <property type="nucleotide sequence ID" value="NZ_JBEPMB010000004.1"/>
</dbReference>